<evidence type="ECO:0000313" key="1">
    <source>
        <dbReference type="EMBL" id="ORZ02113.1"/>
    </source>
</evidence>
<keyword evidence="2" id="KW-1185">Reference proteome</keyword>
<comment type="caution">
    <text evidence="1">The sequence shown here is derived from an EMBL/GenBank/DDBJ whole genome shotgun (WGS) entry which is preliminary data.</text>
</comment>
<accession>A0A1X2HRE8</accession>
<dbReference type="AlphaFoldDB" id="A0A1X2HRE8"/>
<name>A0A1X2HRE8_9FUNG</name>
<dbReference type="EMBL" id="MCGE01000054">
    <property type="protein sequence ID" value="ORZ02113.1"/>
    <property type="molecule type" value="Genomic_DNA"/>
</dbReference>
<proteinExistence type="predicted"/>
<organism evidence="1 2">
    <name type="scientific">Absidia repens</name>
    <dbReference type="NCBI Taxonomy" id="90262"/>
    <lineage>
        <taxon>Eukaryota</taxon>
        <taxon>Fungi</taxon>
        <taxon>Fungi incertae sedis</taxon>
        <taxon>Mucoromycota</taxon>
        <taxon>Mucoromycotina</taxon>
        <taxon>Mucoromycetes</taxon>
        <taxon>Mucorales</taxon>
        <taxon>Cunninghamellaceae</taxon>
        <taxon>Absidia</taxon>
    </lineage>
</organism>
<evidence type="ECO:0000313" key="2">
    <source>
        <dbReference type="Proteomes" id="UP000193560"/>
    </source>
</evidence>
<dbReference type="Proteomes" id="UP000193560">
    <property type="component" value="Unassembled WGS sequence"/>
</dbReference>
<reference evidence="1 2" key="1">
    <citation type="submission" date="2016-07" db="EMBL/GenBank/DDBJ databases">
        <title>Pervasive Adenine N6-methylation of Active Genes in Fungi.</title>
        <authorList>
            <consortium name="DOE Joint Genome Institute"/>
            <person name="Mondo S.J."/>
            <person name="Dannebaum R.O."/>
            <person name="Kuo R.C."/>
            <person name="Labutti K."/>
            <person name="Haridas S."/>
            <person name="Kuo A."/>
            <person name="Salamov A."/>
            <person name="Ahrendt S.R."/>
            <person name="Lipzen A."/>
            <person name="Sullivan W."/>
            <person name="Andreopoulos W.B."/>
            <person name="Clum A."/>
            <person name="Lindquist E."/>
            <person name="Daum C."/>
            <person name="Ramamoorthy G.K."/>
            <person name="Gryganskyi A."/>
            <person name="Culley D."/>
            <person name="Magnuson J.K."/>
            <person name="James T.Y."/>
            <person name="O'Malley M.A."/>
            <person name="Stajich J.E."/>
            <person name="Spatafora J.W."/>
            <person name="Visel A."/>
            <person name="Grigoriev I.V."/>
        </authorList>
    </citation>
    <scope>NUCLEOTIDE SEQUENCE [LARGE SCALE GENOMIC DNA]</scope>
    <source>
        <strain evidence="1 2">NRRL 1336</strain>
    </source>
</reference>
<sequence length="212" mass="24520">MAAHEVSRWVVPACLILSTHLTDQGLHYGWPFFCKDTIDDNTLDAAISFQVHARWDICDGLKFAHLTFPRSLDELIWMCQHEELHFPFWKITEAFWRLWRPSDDPDRITARGRPTDPSVYYFMDPSKDHPAVIVAYDLNSNVRIYLFLKGYRVQSGAVDSEFSNMHTPGHGLLVLYILYIVPGMQHSLILDDHLLTLSLYFPSGTHLLESQD</sequence>
<gene>
    <name evidence="1" type="ORF">BCR42DRAFT_398841</name>
</gene>
<protein>
    <submittedName>
        <fullName evidence="1">Uncharacterized protein</fullName>
    </submittedName>
</protein>